<dbReference type="InterPro" id="IPR000408">
    <property type="entry name" value="Reg_chr_condens"/>
</dbReference>
<reference evidence="3" key="1">
    <citation type="submission" date="2018-04" db="EMBL/GenBank/DDBJ databases">
        <title>Whole genome sequencing of Hypsizygus marmoreus.</title>
        <authorList>
            <person name="Choi I.-G."/>
            <person name="Min B."/>
            <person name="Kim J.-G."/>
            <person name="Kim S."/>
            <person name="Oh Y.-L."/>
            <person name="Kong W.-S."/>
            <person name="Park H."/>
            <person name="Jeong J."/>
            <person name="Song E.-S."/>
        </authorList>
    </citation>
    <scope>NUCLEOTIDE SEQUENCE [LARGE SCALE GENOMIC DNA]</scope>
    <source>
        <strain evidence="3">51987-8</strain>
    </source>
</reference>
<dbReference type="PROSITE" id="PS50012">
    <property type="entry name" value="RCC1_3"/>
    <property type="match status" value="3"/>
</dbReference>
<protein>
    <submittedName>
        <fullName evidence="3">Secretion-regulating guanine nucleotide exchange factor</fullName>
    </submittedName>
</protein>
<evidence type="ECO:0000256" key="1">
    <source>
        <dbReference type="ARBA" id="ARBA00022737"/>
    </source>
</evidence>
<evidence type="ECO:0000313" key="3">
    <source>
        <dbReference type="EMBL" id="RDB28740.1"/>
    </source>
</evidence>
<name>A0A369K5G7_HYPMA</name>
<dbReference type="PANTHER" id="PTHR45622:SF70">
    <property type="entry name" value="SECRETION-REGULATING GUANINE NUCLEOTIDE EXCHANGE FACTOR"/>
    <property type="match status" value="1"/>
</dbReference>
<feature type="repeat" description="RCC1" evidence="2">
    <location>
        <begin position="214"/>
        <end position="271"/>
    </location>
</feature>
<proteinExistence type="predicted"/>
<dbReference type="InterPro" id="IPR051709">
    <property type="entry name" value="Ub-ligase/GTPase-reg"/>
</dbReference>
<keyword evidence="1" id="KW-0677">Repeat</keyword>
<dbReference type="GO" id="GO:0016567">
    <property type="term" value="P:protein ubiquitination"/>
    <property type="evidence" value="ECO:0007669"/>
    <property type="project" value="TreeGrafter"/>
</dbReference>
<dbReference type="PRINTS" id="PR00633">
    <property type="entry name" value="RCCNDNSATION"/>
</dbReference>
<evidence type="ECO:0000256" key="2">
    <source>
        <dbReference type="PROSITE-ProRule" id="PRU00235"/>
    </source>
</evidence>
<keyword evidence="4" id="KW-1185">Reference proteome</keyword>
<sequence>MSSSILLSSGSNAHGQLSNGTVDDSHEFLPCSFYSFPPGTMPPQTRRVVDIASGANHTIILLETYDSSGALQTDIWGCGDGSSGQLGATYKAGEPSAIFRPIELSLGREGLDGHHVKLVSACWETIYVVLDGEGKGDILLSLGSDDFGHLGVGDVNKGKGREITKPFHIVEFRHLTIEGLSFTDATITIQSITSGQRHVVACLQVSWNHGRTRNCMVGWGASRHGQLGIHAKDGRPIPFLSTPSIVYIDDPNDPTTSTALGNQHTVFLHASGKVTALGSNRKGQLNRLENAQRVTSLGCTWNGTYVLVRRDDGNTQILATGSHAHGQLGRKLTIRPSSVNFPSLAPVELDPSSNNGHVSAIACGTEHILALVSGPAEVSGTSVWGWGWNEHGNLGTGTTDNVFVPVKIWPLASKDETQASHKAIAIWAGSGTSWIYATAR</sequence>
<dbReference type="GO" id="GO:0005737">
    <property type="term" value="C:cytoplasm"/>
    <property type="evidence" value="ECO:0007669"/>
    <property type="project" value="TreeGrafter"/>
</dbReference>
<dbReference type="InParanoid" id="A0A369K5G7"/>
<gene>
    <name evidence="3" type="primary">SERGEF</name>
    <name evidence="3" type="ORF">Hypma_016090</name>
</gene>
<feature type="repeat" description="RCC1" evidence="2">
    <location>
        <begin position="315"/>
        <end position="374"/>
    </location>
</feature>
<accession>A0A369K5G7</accession>
<dbReference type="GO" id="GO:0061630">
    <property type="term" value="F:ubiquitin protein ligase activity"/>
    <property type="evidence" value="ECO:0007669"/>
    <property type="project" value="TreeGrafter"/>
</dbReference>
<dbReference type="PANTHER" id="PTHR45622">
    <property type="entry name" value="UBIQUITIN-PROTEIN LIGASE E3A-RELATED"/>
    <property type="match status" value="1"/>
</dbReference>
<dbReference type="STRING" id="39966.A0A369K5G7"/>
<dbReference type="Pfam" id="PF00415">
    <property type="entry name" value="RCC1"/>
    <property type="match status" value="3"/>
</dbReference>
<dbReference type="GO" id="GO:0006511">
    <property type="term" value="P:ubiquitin-dependent protein catabolic process"/>
    <property type="evidence" value="ECO:0007669"/>
    <property type="project" value="TreeGrafter"/>
</dbReference>
<dbReference type="AlphaFoldDB" id="A0A369K5G7"/>
<dbReference type="Pfam" id="PF13540">
    <property type="entry name" value="RCC1_2"/>
    <property type="match status" value="1"/>
</dbReference>
<organism evidence="3 4">
    <name type="scientific">Hypsizygus marmoreus</name>
    <name type="common">White beech mushroom</name>
    <name type="synonym">Agaricus marmoreus</name>
    <dbReference type="NCBI Taxonomy" id="39966"/>
    <lineage>
        <taxon>Eukaryota</taxon>
        <taxon>Fungi</taxon>
        <taxon>Dikarya</taxon>
        <taxon>Basidiomycota</taxon>
        <taxon>Agaricomycotina</taxon>
        <taxon>Agaricomycetes</taxon>
        <taxon>Agaricomycetidae</taxon>
        <taxon>Agaricales</taxon>
        <taxon>Tricholomatineae</taxon>
        <taxon>Lyophyllaceae</taxon>
        <taxon>Hypsizygus</taxon>
    </lineage>
</organism>
<dbReference type="SUPFAM" id="SSF50985">
    <property type="entry name" value="RCC1/BLIP-II"/>
    <property type="match status" value="1"/>
</dbReference>
<feature type="repeat" description="RCC1" evidence="2">
    <location>
        <begin position="4"/>
        <end position="64"/>
    </location>
</feature>
<evidence type="ECO:0000313" key="4">
    <source>
        <dbReference type="Proteomes" id="UP000076154"/>
    </source>
</evidence>
<dbReference type="EMBL" id="LUEZ02000010">
    <property type="protein sequence ID" value="RDB28740.1"/>
    <property type="molecule type" value="Genomic_DNA"/>
</dbReference>
<dbReference type="Gene3D" id="2.130.10.30">
    <property type="entry name" value="Regulator of chromosome condensation 1/beta-lactamase-inhibitor protein II"/>
    <property type="match status" value="2"/>
</dbReference>
<dbReference type="Proteomes" id="UP000076154">
    <property type="component" value="Unassembled WGS sequence"/>
</dbReference>
<dbReference type="InterPro" id="IPR009091">
    <property type="entry name" value="RCC1/BLIP-II"/>
</dbReference>
<dbReference type="OrthoDB" id="5370059at2759"/>
<comment type="caution">
    <text evidence="3">The sequence shown here is derived from an EMBL/GenBank/DDBJ whole genome shotgun (WGS) entry which is preliminary data.</text>
</comment>
<dbReference type="FunCoup" id="A0A369K5G7">
    <property type="interactions" value="29"/>
</dbReference>